<keyword evidence="1" id="KW-0732">Signal</keyword>
<protein>
    <submittedName>
        <fullName evidence="2">Uncharacterized protein</fullName>
    </submittedName>
</protein>
<feature type="chain" id="PRO_5042037846" evidence="1">
    <location>
        <begin position="18"/>
        <end position="337"/>
    </location>
</feature>
<proteinExistence type="predicted"/>
<comment type="caution">
    <text evidence="2">The sequence shown here is derived from an EMBL/GenBank/DDBJ whole genome shotgun (WGS) entry which is preliminary data.</text>
</comment>
<accession>A0AAD7MZI9</accession>
<evidence type="ECO:0000256" key="1">
    <source>
        <dbReference type="SAM" id="SignalP"/>
    </source>
</evidence>
<reference evidence="2" key="1">
    <citation type="submission" date="2023-03" db="EMBL/GenBank/DDBJ databases">
        <title>Massive genome expansion in bonnet fungi (Mycena s.s.) driven by repeated elements and novel gene families across ecological guilds.</title>
        <authorList>
            <consortium name="Lawrence Berkeley National Laboratory"/>
            <person name="Harder C.B."/>
            <person name="Miyauchi S."/>
            <person name="Viragh M."/>
            <person name="Kuo A."/>
            <person name="Thoen E."/>
            <person name="Andreopoulos B."/>
            <person name="Lu D."/>
            <person name="Skrede I."/>
            <person name="Drula E."/>
            <person name="Henrissat B."/>
            <person name="Morin E."/>
            <person name="Kohler A."/>
            <person name="Barry K."/>
            <person name="LaButti K."/>
            <person name="Morin E."/>
            <person name="Salamov A."/>
            <person name="Lipzen A."/>
            <person name="Mereny Z."/>
            <person name="Hegedus B."/>
            <person name="Baldrian P."/>
            <person name="Stursova M."/>
            <person name="Weitz H."/>
            <person name="Taylor A."/>
            <person name="Grigoriev I.V."/>
            <person name="Nagy L.G."/>
            <person name="Martin F."/>
            <person name="Kauserud H."/>
        </authorList>
    </citation>
    <scope>NUCLEOTIDE SEQUENCE</scope>
    <source>
        <strain evidence="2">CBHHK188m</strain>
    </source>
</reference>
<name>A0AAD7MZI9_9AGAR</name>
<evidence type="ECO:0000313" key="2">
    <source>
        <dbReference type="EMBL" id="KAJ7739273.1"/>
    </source>
</evidence>
<dbReference type="Proteomes" id="UP001215280">
    <property type="component" value="Unassembled WGS sequence"/>
</dbReference>
<organism evidence="2 3">
    <name type="scientific">Mycena maculata</name>
    <dbReference type="NCBI Taxonomy" id="230809"/>
    <lineage>
        <taxon>Eukaryota</taxon>
        <taxon>Fungi</taxon>
        <taxon>Dikarya</taxon>
        <taxon>Basidiomycota</taxon>
        <taxon>Agaricomycotina</taxon>
        <taxon>Agaricomycetes</taxon>
        <taxon>Agaricomycetidae</taxon>
        <taxon>Agaricales</taxon>
        <taxon>Marasmiineae</taxon>
        <taxon>Mycenaceae</taxon>
        <taxon>Mycena</taxon>
    </lineage>
</organism>
<sequence length="337" mass="36966">MHLSWTLLGIVVSGTMGLNPPPPGSLDAICNGLTAATDIASHAVAIRSQSAPHPEIEVLRSELLSALSDAGASFRLSLEQGEVYARAGSKVANNVIYPLERFIAGKLETKHLPDIARSLDKPITQLLENAKEMHGRFGAVQTELEKVQMKTQTHGQRVDRAIAEAQDAIAKSRRRRRRSTIWAGALAFVSVILPPVAPLAGTAAVGLAVDADAYHKDVVTGLTAIQPWHVFADNLRTMRHVVGRAQDVTEEQIRFWSQMRDQVEELKDSSANWLEDLSSEWMATKLLTEWKGVKQQYSQCAHTTSDAHRFLNAHLTTKVPIADPSWSSQVVTSFRGS</sequence>
<dbReference type="EMBL" id="JARJLG010000133">
    <property type="protein sequence ID" value="KAJ7739273.1"/>
    <property type="molecule type" value="Genomic_DNA"/>
</dbReference>
<gene>
    <name evidence="2" type="ORF">DFH07DRAFT_778812</name>
</gene>
<evidence type="ECO:0000313" key="3">
    <source>
        <dbReference type="Proteomes" id="UP001215280"/>
    </source>
</evidence>
<keyword evidence="3" id="KW-1185">Reference proteome</keyword>
<feature type="signal peptide" evidence="1">
    <location>
        <begin position="1"/>
        <end position="17"/>
    </location>
</feature>
<dbReference type="AlphaFoldDB" id="A0AAD7MZI9"/>